<organism evidence="1 2">
    <name type="scientific">Vagococcus allomyrinae</name>
    <dbReference type="NCBI Taxonomy" id="2794353"/>
    <lineage>
        <taxon>Bacteria</taxon>
        <taxon>Bacillati</taxon>
        <taxon>Bacillota</taxon>
        <taxon>Bacilli</taxon>
        <taxon>Lactobacillales</taxon>
        <taxon>Enterococcaceae</taxon>
        <taxon>Vagococcus</taxon>
    </lineage>
</organism>
<proteinExistence type="predicted"/>
<comment type="caution">
    <text evidence="1">The sequence shown here is derived from an EMBL/GenBank/DDBJ whole genome shotgun (WGS) entry which is preliminary data.</text>
</comment>
<name>A0A940SSK2_9ENTE</name>
<evidence type="ECO:0000313" key="1">
    <source>
        <dbReference type="EMBL" id="MBP1042042.1"/>
    </source>
</evidence>
<gene>
    <name evidence="1" type="ORF">I6N95_13555</name>
</gene>
<dbReference type="RefSeq" id="WP_209528857.1">
    <property type="nucleotide sequence ID" value="NZ_JAEEGA010000008.1"/>
</dbReference>
<protein>
    <submittedName>
        <fullName evidence="1">Uncharacterized protein</fullName>
    </submittedName>
</protein>
<evidence type="ECO:0000313" key="2">
    <source>
        <dbReference type="Proteomes" id="UP000674938"/>
    </source>
</evidence>
<sequence>MSQVITEMILKGSRDCLIVYKETGFITSLMQRTIVTVVDHLELKDVTNIDSINFFS</sequence>
<keyword evidence="2" id="KW-1185">Reference proteome</keyword>
<accession>A0A940SSK2</accession>
<dbReference type="EMBL" id="JAEEGA010000008">
    <property type="protein sequence ID" value="MBP1042042.1"/>
    <property type="molecule type" value="Genomic_DNA"/>
</dbReference>
<reference evidence="1" key="1">
    <citation type="submission" date="2020-12" db="EMBL/GenBank/DDBJ databases">
        <title>Vagococcus allomyrinae sp. nov. and Enterococcus lavae sp. nov., isolated from the larvae of Allomyrina dichotoma.</title>
        <authorList>
            <person name="Lee S.D."/>
        </authorList>
    </citation>
    <scope>NUCLEOTIDE SEQUENCE</scope>
    <source>
        <strain evidence="1">BWB3-3</strain>
    </source>
</reference>
<dbReference type="AlphaFoldDB" id="A0A940SSK2"/>
<dbReference type="Proteomes" id="UP000674938">
    <property type="component" value="Unassembled WGS sequence"/>
</dbReference>